<evidence type="ECO:0000256" key="6">
    <source>
        <dbReference type="ARBA" id="ARBA00023316"/>
    </source>
</evidence>
<dbReference type="PANTHER" id="PTHR36174:SF1">
    <property type="entry name" value="LIPID II:GLYCINE GLYCYLTRANSFERASE"/>
    <property type="match status" value="1"/>
</dbReference>
<dbReference type="PANTHER" id="PTHR36174">
    <property type="entry name" value="LIPID II:GLYCINE GLYCYLTRANSFERASE"/>
    <property type="match status" value="1"/>
</dbReference>
<dbReference type="GO" id="GO:0008360">
    <property type="term" value="P:regulation of cell shape"/>
    <property type="evidence" value="ECO:0007669"/>
    <property type="project" value="UniProtKB-KW"/>
</dbReference>
<evidence type="ECO:0000256" key="5">
    <source>
        <dbReference type="ARBA" id="ARBA00023315"/>
    </source>
</evidence>
<feature type="domain" description="BioF2-like acetyltransferase" evidence="7">
    <location>
        <begin position="196"/>
        <end position="301"/>
    </location>
</feature>
<dbReference type="InterPro" id="IPR050644">
    <property type="entry name" value="PG_Glycine_Bridge_Synth"/>
</dbReference>
<dbReference type="EMBL" id="PFBL01000004">
    <property type="protein sequence ID" value="PIR83420.1"/>
    <property type="molecule type" value="Genomic_DNA"/>
</dbReference>
<evidence type="ECO:0000259" key="7">
    <source>
        <dbReference type="Pfam" id="PF13480"/>
    </source>
</evidence>
<sequence>MHIVPSEQIGDQQWDAFCDTSLDAWVGHRTIGRRSALALDTQNQDHSFAVYDGYALVAVAPLVTRACGDNEYEFALSAGVPVPTPALAPHLSDDSHERIAIDCMAEIDNRARLHHVARSRMAINVFTDLVLDTAHKTNPLERFGYRDDSRLTTVIDLRQRDDQLLRKMSKGHRADIVYSSKQTYVADFFDGQTISQEAWLAFMALYEKAAGRGVLSSARWNEVLERIQQGLGLLAFVRDAAAERYFSGALITIYKKGANYAMAATDPQERSRRGIGQFLQWRIMSELRDRGIEFYDMGGQNGDSEKEVNIARFKRHFGGVPTQVWAGVKEY</sequence>
<organism evidence="8 9">
    <name type="scientific">Candidatus Kaiserbacteria bacterium CG10_big_fil_rev_8_21_14_0_10_56_12</name>
    <dbReference type="NCBI Taxonomy" id="1974611"/>
    <lineage>
        <taxon>Bacteria</taxon>
        <taxon>Candidatus Kaiseribacteriota</taxon>
    </lineage>
</organism>
<name>A0A2H0UAP9_9BACT</name>
<evidence type="ECO:0000313" key="8">
    <source>
        <dbReference type="EMBL" id="PIR83420.1"/>
    </source>
</evidence>
<keyword evidence="3" id="KW-0133">Cell shape</keyword>
<evidence type="ECO:0000313" key="9">
    <source>
        <dbReference type="Proteomes" id="UP000230179"/>
    </source>
</evidence>
<dbReference type="SUPFAM" id="SSF55729">
    <property type="entry name" value="Acyl-CoA N-acyltransferases (Nat)"/>
    <property type="match status" value="1"/>
</dbReference>
<protein>
    <recommendedName>
        <fullName evidence="7">BioF2-like acetyltransferase domain-containing protein</fullName>
    </recommendedName>
</protein>
<dbReference type="GO" id="GO:0016755">
    <property type="term" value="F:aminoacyltransferase activity"/>
    <property type="evidence" value="ECO:0007669"/>
    <property type="project" value="InterPro"/>
</dbReference>
<evidence type="ECO:0000256" key="2">
    <source>
        <dbReference type="ARBA" id="ARBA00022679"/>
    </source>
</evidence>
<reference evidence="9" key="1">
    <citation type="submission" date="2017-09" db="EMBL/GenBank/DDBJ databases">
        <title>Depth-based differentiation of microbial function through sediment-hosted aquifers and enrichment of novel symbionts in the deep terrestrial subsurface.</title>
        <authorList>
            <person name="Probst A.J."/>
            <person name="Ladd B."/>
            <person name="Jarett J.K."/>
            <person name="Geller-Mcgrath D.E."/>
            <person name="Sieber C.M.K."/>
            <person name="Emerson J.B."/>
            <person name="Anantharaman K."/>
            <person name="Thomas B.C."/>
            <person name="Malmstrom R."/>
            <person name="Stieglmeier M."/>
            <person name="Klingl A."/>
            <person name="Woyke T."/>
            <person name="Ryan C.M."/>
            <person name="Banfield J.F."/>
        </authorList>
    </citation>
    <scope>NUCLEOTIDE SEQUENCE [LARGE SCALE GENOMIC DNA]</scope>
</reference>
<evidence type="ECO:0000256" key="1">
    <source>
        <dbReference type="ARBA" id="ARBA00009943"/>
    </source>
</evidence>
<gene>
    <name evidence="8" type="ORF">COU19_00465</name>
</gene>
<accession>A0A2H0UAP9</accession>
<dbReference type="InterPro" id="IPR038740">
    <property type="entry name" value="BioF2-like_GNAT_dom"/>
</dbReference>
<comment type="similarity">
    <text evidence="1">Belongs to the FemABX family.</text>
</comment>
<dbReference type="PROSITE" id="PS51191">
    <property type="entry name" value="FEMABX"/>
    <property type="match status" value="1"/>
</dbReference>
<dbReference type="InterPro" id="IPR016181">
    <property type="entry name" value="Acyl_CoA_acyltransferase"/>
</dbReference>
<evidence type="ECO:0000256" key="4">
    <source>
        <dbReference type="ARBA" id="ARBA00022984"/>
    </source>
</evidence>
<dbReference type="InterPro" id="IPR003447">
    <property type="entry name" value="FEMABX"/>
</dbReference>
<keyword evidence="4" id="KW-0573">Peptidoglycan synthesis</keyword>
<dbReference type="Proteomes" id="UP000230179">
    <property type="component" value="Unassembled WGS sequence"/>
</dbReference>
<keyword evidence="5" id="KW-0012">Acyltransferase</keyword>
<keyword evidence="6" id="KW-0961">Cell wall biogenesis/degradation</keyword>
<dbReference type="GO" id="GO:0009252">
    <property type="term" value="P:peptidoglycan biosynthetic process"/>
    <property type="evidence" value="ECO:0007669"/>
    <property type="project" value="UniProtKB-KW"/>
</dbReference>
<dbReference type="Gene3D" id="3.40.630.30">
    <property type="match status" value="1"/>
</dbReference>
<comment type="caution">
    <text evidence="8">The sequence shown here is derived from an EMBL/GenBank/DDBJ whole genome shotgun (WGS) entry which is preliminary data.</text>
</comment>
<dbReference type="GO" id="GO:0071555">
    <property type="term" value="P:cell wall organization"/>
    <property type="evidence" value="ECO:0007669"/>
    <property type="project" value="UniProtKB-KW"/>
</dbReference>
<keyword evidence="2" id="KW-0808">Transferase</keyword>
<evidence type="ECO:0000256" key="3">
    <source>
        <dbReference type="ARBA" id="ARBA00022960"/>
    </source>
</evidence>
<dbReference type="Pfam" id="PF13480">
    <property type="entry name" value="Acetyltransf_6"/>
    <property type="match status" value="1"/>
</dbReference>
<dbReference type="AlphaFoldDB" id="A0A2H0UAP9"/>
<proteinExistence type="inferred from homology"/>